<gene>
    <name evidence="2" type="ORF">GTG28_03625</name>
</gene>
<evidence type="ECO:0000256" key="1">
    <source>
        <dbReference type="SAM" id="SignalP"/>
    </source>
</evidence>
<feature type="chain" id="PRO_5027003452" description="Lipoprotein" evidence="1">
    <location>
        <begin position="25"/>
        <end position="254"/>
    </location>
</feature>
<dbReference type="RefSeq" id="WP_160927013.1">
    <property type="nucleotide sequence ID" value="NZ_WWEU01000001.1"/>
</dbReference>
<evidence type="ECO:0000313" key="3">
    <source>
        <dbReference type="Proteomes" id="UP000478571"/>
    </source>
</evidence>
<dbReference type="Proteomes" id="UP000478571">
    <property type="component" value="Unassembled WGS sequence"/>
</dbReference>
<dbReference type="AlphaFoldDB" id="A0A6L8LQI1"/>
<proteinExistence type="predicted"/>
<name>A0A6L8LQI1_9VIBR</name>
<reference evidence="2 3" key="1">
    <citation type="submission" date="2020-01" db="EMBL/GenBank/DDBJ databases">
        <title>Draft Genome Sequence of Vibrio sp. strain OCN044, Isolated from a Healthy Coral at Palmyra Atoll.</title>
        <authorList>
            <person name="Videau P."/>
            <person name="Loughran R."/>
            <person name="Esquivel A."/>
            <person name="Deadmond M."/>
            <person name="Paddock B.E."/>
            <person name="Saw J.H."/>
            <person name="Ushijima B."/>
        </authorList>
    </citation>
    <scope>NUCLEOTIDE SEQUENCE [LARGE SCALE GENOMIC DNA]</scope>
    <source>
        <strain evidence="2 3">OCN044</strain>
    </source>
</reference>
<keyword evidence="1" id="KW-0732">Signal</keyword>
<evidence type="ECO:0008006" key="4">
    <source>
        <dbReference type="Google" id="ProtNLM"/>
    </source>
</evidence>
<feature type="signal peptide" evidence="1">
    <location>
        <begin position="1"/>
        <end position="24"/>
    </location>
</feature>
<accession>A0A6L8LQI1</accession>
<dbReference type="EMBL" id="WWEU01000001">
    <property type="protein sequence ID" value="MYM58301.1"/>
    <property type="molecule type" value="Genomic_DNA"/>
</dbReference>
<protein>
    <recommendedName>
        <fullName evidence="4">Lipoprotein</fullName>
    </recommendedName>
</protein>
<comment type="caution">
    <text evidence="2">The sequence shown here is derived from an EMBL/GenBank/DDBJ whole genome shotgun (WGS) entry which is preliminary data.</text>
</comment>
<keyword evidence="3" id="KW-1185">Reference proteome</keyword>
<organism evidence="2 3">
    <name type="scientific">Vibrio tetraodonis subsp. pristinus</name>
    <dbReference type="NCBI Taxonomy" id="2695891"/>
    <lineage>
        <taxon>Bacteria</taxon>
        <taxon>Pseudomonadati</taxon>
        <taxon>Pseudomonadota</taxon>
        <taxon>Gammaproteobacteria</taxon>
        <taxon>Vibrionales</taxon>
        <taxon>Vibrionaceae</taxon>
        <taxon>Vibrio</taxon>
    </lineage>
</organism>
<sequence length="254" mass="28169">MYKKTSVALAIASLMLFGCGGSGGSTSSQSDQSEIENYGYVKDLSNYLDVHIGLKNGWKETIGNSRITLTFDVSAKFTDVKEFKIVAGNIYGDRDDYSWVNGADLSMSLKKKDGTSHTYRHNHTYRYNHLELGLNGTSNKLISANLGGVWTYSLSIGNSTTEKSLNLRINREFTGPENYPEYYEIHNYMLEVINSIDLSTPIKVSVVDGTSVDIAPDGGFSQQFDGKIDDNLDDYTGTEQWVDISSVQLFLSPQ</sequence>
<dbReference type="PROSITE" id="PS51257">
    <property type="entry name" value="PROKAR_LIPOPROTEIN"/>
    <property type="match status" value="1"/>
</dbReference>
<evidence type="ECO:0000313" key="2">
    <source>
        <dbReference type="EMBL" id="MYM58301.1"/>
    </source>
</evidence>